<dbReference type="PANTHER" id="PTHR43776:SF7">
    <property type="entry name" value="D,D-DIPEPTIDE TRANSPORT ATP-BINDING PROTEIN DDPF-RELATED"/>
    <property type="match status" value="1"/>
</dbReference>
<evidence type="ECO:0000256" key="4">
    <source>
        <dbReference type="ARBA" id="ARBA00022840"/>
    </source>
</evidence>
<organism evidence="7 8">
    <name type="scientific">Corynebacterium variabile</name>
    <dbReference type="NCBI Taxonomy" id="1727"/>
    <lineage>
        <taxon>Bacteria</taxon>
        <taxon>Bacillati</taxon>
        <taxon>Actinomycetota</taxon>
        <taxon>Actinomycetes</taxon>
        <taxon>Mycobacteriales</taxon>
        <taxon>Corynebacteriaceae</taxon>
        <taxon>Corynebacterium</taxon>
    </lineage>
</organism>
<feature type="domain" description="ABC transporter" evidence="5">
    <location>
        <begin position="1"/>
        <end position="28"/>
    </location>
</feature>
<evidence type="ECO:0000256" key="1">
    <source>
        <dbReference type="ARBA" id="ARBA00005417"/>
    </source>
</evidence>
<name>A0A3B9QSU0_9CORY</name>
<feature type="non-terminal residue" evidence="7">
    <location>
        <position position="1"/>
    </location>
</feature>
<dbReference type="Pfam" id="PF00005">
    <property type="entry name" value="ABC_tran"/>
    <property type="match status" value="1"/>
</dbReference>
<reference evidence="7 8" key="1">
    <citation type="journal article" date="2018" name="Nat. Biotechnol.">
        <title>A standardized bacterial taxonomy based on genome phylogeny substantially revises the tree of life.</title>
        <authorList>
            <person name="Parks D.H."/>
            <person name="Chuvochina M."/>
            <person name="Waite D.W."/>
            <person name="Rinke C."/>
            <person name="Skarshewski A."/>
            <person name="Chaumeil P.A."/>
            <person name="Hugenholtz P."/>
        </authorList>
    </citation>
    <scope>NUCLEOTIDE SEQUENCE [LARGE SCALE GENOMIC DNA]</scope>
    <source>
        <strain evidence="7">UBA9851</strain>
    </source>
</reference>
<evidence type="ECO:0000256" key="2">
    <source>
        <dbReference type="ARBA" id="ARBA00022448"/>
    </source>
</evidence>
<evidence type="ECO:0000256" key="3">
    <source>
        <dbReference type="ARBA" id="ARBA00022741"/>
    </source>
</evidence>
<evidence type="ECO:0000259" key="5">
    <source>
        <dbReference type="Pfam" id="PF00005"/>
    </source>
</evidence>
<dbReference type="InterPro" id="IPR050319">
    <property type="entry name" value="ABC_transp_ATP-bind"/>
</dbReference>
<dbReference type="AlphaFoldDB" id="A0A3B9QSU0"/>
<proteinExistence type="inferred from homology"/>
<evidence type="ECO:0000313" key="8">
    <source>
        <dbReference type="Proteomes" id="UP000260925"/>
    </source>
</evidence>
<comment type="caution">
    <text evidence="7">The sequence shown here is derived from an EMBL/GenBank/DDBJ whole genome shotgun (WGS) entry which is preliminary data.</text>
</comment>
<gene>
    <name evidence="7" type="ORF">DCL06_03090</name>
</gene>
<evidence type="ECO:0000313" key="7">
    <source>
        <dbReference type="EMBL" id="HAF72049.1"/>
    </source>
</evidence>
<accession>A0A3B9QSU0</accession>
<dbReference type="PANTHER" id="PTHR43776">
    <property type="entry name" value="TRANSPORT ATP-BINDING PROTEIN"/>
    <property type="match status" value="1"/>
</dbReference>
<dbReference type="GO" id="GO:0016887">
    <property type="term" value="F:ATP hydrolysis activity"/>
    <property type="evidence" value="ECO:0007669"/>
    <property type="project" value="InterPro"/>
</dbReference>
<keyword evidence="3" id="KW-0547">Nucleotide-binding</keyword>
<dbReference type="GO" id="GO:0015833">
    <property type="term" value="P:peptide transport"/>
    <property type="evidence" value="ECO:0007669"/>
    <property type="project" value="InterPro"/>
</dbReference>
<dbReference type="Proteomes" id="UP000260925">
    <property type="component" value="Unassembled WGS sequence"/>
</dbReference>
<keyword evidence="2" id="KW-0813">Transport</keyword>
<dbReference type="InterPro" id="IPR027417">
    <property type="entry name" value="P-loop_NTPase"/>
</dbReference>
<dbReference type="Gene3D" id="3.40.50.300">
    <property type="entry name" value="P-loop containing nucleotide triphosphate hydrolases"/>
    <property type="match status" value="1"/>
</dbReference>
<dbReference type="GO" id="GO:0005524">
    <property type="term" value="F:ATP binding"/>
    <property type="evidence" value="ECO:0007669"/>
    <property type="project" value="UniProtKB-KW"/>
</dbReference>
<dbReference type="InterPro" id="IPR003439">
    <property type="entry name" value="ABC_transporter-like_ATP-bd"/>
</dbReference>
<dbReference type="SUPFAM" id="SSF52540">
    <property type="entry name" value="P-loop containing nucleoside triphosphate hydrolases"/>
    <property type="match status" value="1"/>
</dbReference>
<sequence length="128" mass="14006">FSGGQRQRIGLARALATNPKLIVLDEPVSALDVSIQAGVLNLLNDLKRRLGISFLFVAHDLSVIRHLSDRVAVMYKGEFVEQGVTDEVFDHPQHEYTKKLLSAIPVPDPAVERARHERAATALQGSGA</sequence>
<evidence type="ECO:0000259" key="6">
    <source>
        <dbReference type="Pfam" id="PF08352"/>
    </source>
</evidence>
<dbReference type="InterPro" id="IPR013563">
    <property type="entry name" value="Oligopep_ABC_C"/>
</dbReference>
<dbReference type="EMBL" id="DMDD01000071">
    <property type="protein sequence ID" value="HAF72049.1"/>
    <property type="molecule type" value="Genomic_DNA"/>
</dbReference>
<protein>
    <submittedName>
        <fullName evidence="7">Peptide ABC transporter ATP-binding protein</fullName>
    </submittedName>
</protein>
<comment type="similarity">
    <text evidence="1">Belongs to the ABC transporter superfamily.</text>
</comment>
<keyword evidence="4 7" id="KW-0067">ATP-binding</keyword>
<feature type="domain" description="Oligopeptide/dipeptide ABC transporter C-terminal" evidence="6">
    <location>
        <begin position="80"/>
        <end position="112"/>
    </location>
</feature>
<dbReference type="Pfam" id="PF08352">
    <property type="entry name" value="oligo_HPY"/>
    <property type="match status" value="1"/>
</dbReference>